<dbReference type="Proteomes" id="UP000188268">
    <property type="component" value="Unassembled WGS sequence"/>
</dbReference>
<protein>
    <submittedName>
        <fullName evidence="2">Retrotransposon gag protein</fullName>
    </submittedName>
</protein>
<evidence type="ECO:0000256" key="1">
    <source>
        <dbReference type="SAM" id="MobiDB-lite"/>
    </source>
</evidence>
<reference evidence="2 3" key="1">
    <citation type="submission" date="2013-09" db="EMBL/GenBank/DDBJ databases">
        <title>Corchorus capsularis genome sequencing.</title>
        <authorList>
            <person name="Alam M."/>
            <person name="Haque M.S."/>
            <person name="Islam M.S."/>
            <person name="Emdad E.M."/>
            <person name="Islam M.M."/>
            <person name="Ahmed B."/>
            <person name="Halim A."/>
            <person name="Hossen Q.M.M."/>
            <person name="Hossain M.Z."/>
            <person name="Ahmed R."/>
            <person name="Khan M.M."/>
            <person name="Islam R."/>
            <person name="Rashid M.M."/>
            <person name="Khan S.A."/>
            <person name="Rahman M.S."/>
            <person name="Alam M."/>
        </authorList>
    </citation>
    <scope>NUCLEOTIDE SEQUENCE [LARGE SCALE GENOMIC DNA]</scope>
    <source>
        <strain evidence="3">cv. CVL-1</strain>
        <tissue evidence="2">Whole seedling</tissue>
    </source>
</reference>
<name>A0A1R3JCL6_COCAP</name>
<proteinExistence type="predicted"/>
<dbReference type="AlphaFoldDB" id="A0A1R3JCL6"/>
<gene>
    <name evidence="2" type="ORF">CCACVL1_06823</name>
</gene>
<feature type="region of interest" description="Disordered" evidence="1">
    <location>
        <begin position="1"/>
        <end position="51"/>
    </location>
</feature>
<sequence>MYCSMPPKKKNVAVTGRSDDIVESSESGDSRPENEPLRAWTNRRGNTENNQPDVMNLMQQLVGIVDRQQRFQENRAGYRSGLTDFVKLAPPFVGSSIDPLDAEKWIKDIEKAFAAQAVSDEQKIPFASYQLKGAASDWWNSVENLLEKPISWDGGRTVSEYEMEFSRLMRFAPNSFKNDDEAKAQRFLFGLNPKLQHEVKTFELTAYSDMVSKAKLLEEGHEMIANSENKKRSWEGNSVKVGNHNKKQHIMQTGGDIQEKC</sequence>
<dbReference type="OrthoDB" id="2272416at2759"/>
<dbReference type="OMA" id="GHEMIAN"/>
<dbReference type="Gramene" id="OMO92561">
    <property type="protein sequence ID" value="OMO92561"/>
    <property type="gene ID" value="CCACVL1_06823"/>
</dbReference>
<organism evidence="2 3">
    <name type="scientific">Corchorus capsularis</name>
    <name type="common">Jute</name>
    <dbReference type="NCBI Taxonomy" id="210143"/>
    <lineage>
        <taxon>Eukaryota</taxon>
        <taxon>Viridiplantae</taxon>
        <taxon>Streptophyta</taxon>
        <taxon>Embryophyta</taxon>
        <taxon>Tracheophyta</taxon>
        <taxon>Spermatophyta</taxon>
        <taxon>Magnoliopsida</taxon>
        <taxon>eudicotyledons</taxon>
        <taxon>Gunneridae</taxon>
        <taxon>Pentapetalae</taxon>
        <taxon>rosids</taxon>
        <taxon>malvids</taxon>
        <taxon>Malvales</taxon>
        <taxon>Malvaceae</taxon>
        <taxon>Grewioideae</taxon>
        <taxon>Apeibeae</taxon>
        <taxon>Corchorus</taxon>
    </lineage>
</organism>
<evidence type="ECO:0000313" key="2">
    <source>
        <dbReference type="EMBL" id="OMO92561.1"/>
    </source>
</evidence>
<evidence type="ECO:0000313" key="3">
    <source>
        <dbReference type="Proteomes" id="UP000188268"/>
    </source>
</evidence>
<accession>A0A1R3JCL6</accession>
<keyword evidence="3" id="KW-1185">Reference proteome</keyword>
<comment type="caution">
    <text evidence="2">The sequence shown here is derived from an EMBL/GenBank/DDBJ whole genome shotgun (WGS) entry which is preliminary data.</text>
</comment>
<dbReference type="EMBL" id="AWWV01008178">
    <property type="protein sequence ID" value="OMO92561.1"/>
    <property type="molecule type" value="Genomic_DNA"/>
</dbReference>